<protein>
    <submittedName>
        <fullName evidence="1">Uncharacterized protein</fullName>
    </submittedName>
</protein>
<dbReference type="OrthoDB" id="2325450at2759"/>
<evidence type="ECO:0000313" key="1">
    <source>
        <dbReference type="EMBL" id="RHZ86694.1"/>
    </source>
</evidence>
<dbReference type="STRING" id="1348612.A0A397JND7"/>
<reference evidence="1 2" key="1">
    <citation type="submission" date="2018-08" db="EMBL/GenBank/DDBJ databases">
        <title>Genome and evolution of the arbuscular mycorrhizal fungus Diversispora epigaea (formerly Glomus versiforme) and its bacterial endosymbionts.</title>
        <authorList>
            <person name="Sun X."/>
            <person name="Fei Z."/>
            <person name="Harrison M."/>
        </authorList>
    </citation>
    <scope>NUCLEOTIDE SEQUENCE [LARGE SCALE GENOMIC DNA]</scope>
    <source>
        <strain evidence="1 2">IT104</strain>
    </source>
</reference>
<name>A0A397JND7_9GLOM</name>
<organism evidence="1 2">
    <name type="scientific">Diversispora epigaea</name>
    <dbReference type="NCBI Taxonomy" id="1348612"/>
    <lineage>
        <taxon>Eukaryota</taxon>
        <taxon>Fungi</taxon>
        <taxon>Fungi incertae sedis</taxon>
        <taxon>Mucoromycota</taxon>
        <taxon>Glomeromycotina</taxon>
        <taxon>Glomeromycetes</taxon>
        <taxon>Diversisporales</taxon>
        <taxon>Diversisporaceae</taxon>
        <taxon>Diversispora</taxon>
    </lineage>
</organism>
<keyword evidence="2" id="KW-1185">Reference proteome</keyword>
<gene>
    <name evidence="1" type="ORF">Glove_46g74</name>
</gene>
<accession>A0A397JND7</accession>
<sequence length="106" mass="12143">MLPVQGDKYIISNSIDIINNNEIQDDENIQRWFKQKTNLPQKVQLQIGARVIFLNNSEYKHGICNRSIGIITDIDTEMQKVIKSGITDILIRKYTGTSKSKAISNY</sequence>
<dbReference type="Proteomes" id="UP000266861">
    <property type="component" value="Unassembled WGS sequence"/>
</dbReference>
<dbReference type="EMBL" id="PQFF01000043">
    <property type="protein sequence ID" value="RHZ86694.1"/>
    <property type="molecule type" value="Genomic_DNA"/>
</dbReference>
<comment type="caution">
    <text evidence="1">The sequence shown here is derived from an EMBL/GenBank/DDBJ whole genome shotgun (WGS) entry which is preliminary data.</text>
</comment>
<evidence type="ECO:0000313" key="2">
    <source>
        <dbReference type="Proteomes" id="UP000266861"/>
    </source>
</evidence>
<proteinExistence type="predicted"/>
<dbReference type="AlphaFoldDB" id="A0A397JND7"/>